<organism evidence="3 4">
    <name type="scientific">Anaerocolumna aminovalerica</name>
    <dbReference type="NCBI Taxonomy" id="1527"/>
    <lineage>
        <taxon>Bacteria</taxon>
        <taxon>Bacillati</taxon>
        <taxon>Bacillota</taxon>
        <taxon>Clostridia</taxon>
        <taxon>Lachnospirales</taxon>
        <taxon>Lachnospiraceae</taxon>
        <taxon>Anaerocolumna</taxon>
    </lineage>
</organism>
<keyword evidence="1" id="KW-0472">Membrane</keyword>
<accession>A0A1I5E617</accession>
<protein>
    <recommendedName>
        <fullName evidence="2">DUF3298 domain-containing protein</fullName>
    </recommendedName>
</protein>
<gene>
    <name evidence="3" type="ORF">SAMN04489757_10844</name>
</gene>
<proteinExistence type="predicted"/>
<dbReference type="RefSeq" id="WP_091685395.1">
    <property type="nucleotide sequence ID" value="NZ_BAABFM010000072.1"/>
</dbReference>
<dbReference type="Proteomes" id="UP000198806">
    <property type="component" value="Unassembled WGS sequence"/>
</dbReference>
<evidence type="ECO:0000256" key="1">
    <source>
        <dbReference type="SAM" id="Phobius"/>
    </source>
</evidence>
<evidence type="ECO:0000313" key="3">
    <source>
        <dbReference type="EMBL" id="SFO07005.1"/>
    </source>
</evidence>
<sequence>MKKIRESKEIYDHIKIPGELRQIVDTTLNEQVGKVNSGINKFKDNLVVHIFKYTITAAAVLIICFTVALNTNEVFAKGLDNIPVINSLAKVLTIRSFKNVNDNQSISVKVPGVELNQGDKSGLVGQDKEKQEKTEQFVTDINKEIEQIVNEYVAGAEKSIEEYKQAFIQTGGTEEEWKQKDISIKVDYDVKYQADDYLSLVLTADESWCSAYGKKYFYNLNLKENTQVSLKDILGEDYILVSNESILSQMKKRVQENTDYIYWSIAGNGSSDIEGFTSVDENTNFYINEKGNPVICFDKYEIAPGFMGVQEFEIIK</sequence>
<dbReference type="Pfam" id="PF11738">
    <property type="entry name" value="DUF3298"/>
    <property type="match status" value="1"/>
</dbReference>
<feature type="domain" description="DUF3298" evidence="2">
    <location>
        <begin position="232"/>
        <end position="314"/>
    </location>
</feature>
<dbReference type="Gene3D" id="3.30.565.40">
    <property type="entry name" value="Fervidobacterium nodosum Rt17-B1 like"/>
    <property type="match status" value="1"/>
</dbReference>
<keyword evidence="1" id="KW-0812">Transmembrane</keyword>
<dbReference type="EMBL" id="FOWD01000008">
    <property type="protein sequence ID" value="SFO07005.1"/>
    <property type="molecule type" value="Genomic_DNA"/>
</dbReference>
<dbReference type="Gene3D" id="3.90.640.20">
    <property type="entry name" value="Heat-shock cognate protein, ATPase"/>
    <property type="match status" value="1"/>
</dbReference>
<dbReference type="AlphaFoldDB" id="A0A1I5E617"/>
<dbReference type="OrthoDB" id="4990at2"/>
<dbReference type="STRING" id="1527.SAMN04489757_10844"/>
<keyword evidence="1" id="KW-1133">Transmembrane helix</keyword>
<evidence type="ECO:0000259" key="2">
    <source>
        <dbReference type="Pfam" id="PF11738"/>
    </source>
</evidence>
<keyword evidence="4" id="KW-1185">Reference proteome</keyword>
<feature type="transmembrane region" description="Helical" evidence="1">
    <location>
        <begin position="50"/>
        <end position="69"/>
    </location>
</feature>
<name>A0A1I5E617_9FIRM</name>
<dbReference type="InterPro" id="IPR037126">
    <property type="entry name" value="PdaC/RsiV-like_sf"/>
</dbReference>
<reference evidence="3 4" key="1">
    <citation type="submission" date="2016-10" db="EMBL/GenBank/DDBJ databases">
        <authorList>
            <person name="de Groot N.N."/>
        </authorList>
    </citation>
    <scope>NUCLEOTIDE SEQUENCE [LARGE SCALE GENOMIC DNA]</scope>
    <source>
        <strain evidence="3 4">DSM 1283</strain>
    </source>
</reference>
<dbReference type="InterPro" id="IPR021729">
    <property type="entry name" value="DUF3298"/>
</dbReference>
<evidence type="ECO:0000313" key="4">
    <source>
        <dbReference type="Proteomes" id="UP000198806"/>
    </source>
</evidence>